<dbReference type="Proteomes" id="UP000288725">
    <property type="component" value="Chromosome 4"/>
</dbReference>
<evidence type="ECO:0008006" key="6">
    <source>
        <dbReference type="Google" id="ProtNLM"/>
    </source>
</evidence>
<name>A0A444RTM6_VERDA</name>
<comment type="caution">
    <text evidence="3">The sequence shown here is derived from an EMBL/GenBank/DDBJ whole genome shotgun (WGS) entry which is preliminary data.</text>
</comment>
<dbReference type="Pfam" id="PF06912">
    <property type="entry name" value="DUF1275"/>
    <property type="match status" value="1"/>
</dbReference>
<feature type="transmembrane region" description="Helical" evidence="1">
    <location>
        <begin position="236"/>
        <end position="257"/>
    </location>
</feature>
<dbReference type="InterPro" id="IPR010699">
    <property type="entry name" value="DUF1275"/>
</dbReference>
<dbReference type="AlphaFoldDB" id="A0A444RTM6"/>
<dbReference type="EMBL" id="RSDZ01000082">
    <property type="protein sequence ID" value="RXG44486.1"/>
    <property type="molecule type" value="Genomic_DNA"/>
</dbReference>
<evidence type="ECO:0000313" key="4">
    <source>
        <dbReference type="Proteomes" id="UP000236305"/>
    </source>
</evidence>
<dbReference type="EMBL" id="MPSH01000023">
    <property type="protein sequence ID" value="PNH29929.1"/>
    <property type="molecule type" value="Genomic_DNA"/>
</dbReference>
<dbReference type="PANTHER" id="PTHR37488">
    <property type="entry name" value="DUF1275 DOMAIN-CONTAINING PROTEIN"/>
    <property type="match status" value="1"/>
</dbReference>
<evidence type="ECO:0000313" key="3">
    <source>
        <dbReference type="EMBL" id="RXG44486.1"/>
    </source>
</evidence>
<feature type="transmembrane region" description="Helical" evidence="1">
    <location>
        <begin position="119"/>
        <end position="139"/>
    </location>
</feature>
<protein>
    <recommendedName>
        <fullName evidence="6">DUF1275 domain-containing protein</fullName>
    </recommendedName>
</protein>
<keyword evidence="1" id="KW-0812">Transmembrane</keyword>
<dbReference type="PANTHER" id="PTHR37488:SF1">
    <property type="entry name" value="DUF1275 DOMAIN PROTEIN"/>
    <property type="match status" value="1"/>
</dbReference>
<evidence type="ECO:0000313" key="5">
    <source>
        <dbReference type="Proteomes" id="UP000288725"/>
    </source>
</evidence>
<evidence type="ECO:0000256" key="1">
    <source>
        <dbReference type="SAM" id="Phobius"/>
    </source>
</evidence>
<organism evidence="3 5">
    <name type="scientific">Verticillium dahliae</name>
    <name type="common">Verticillium wilt</name>
    <dbReference type="NCBI Taxonomy" id="27337"/>
    <lineage>
        <taxon>Eukaryota</taxon>
        <taxon>Fungi</taxon>
        <taxon>Dikarya</taxon>
        <taxon>Ascomycota</taxon>
        <taxon>Pezizomycotina</taxon>
        <taxon>Sordariomycetes</taxon>
        <taxon>Hypocreomycetidae</taxon>
        <taxon>Glomerellales</taxon>
        <taxon>Plectosphaerellaceae</taxon>
        <taxon>Verticillium</taxon>
    </lineage>
</organism>
<gene>
    <name evidence="2" type="ORF">BJF96_g6710</name>
    <name evidence="3" type="ORF">VDGE_05098</name>
</gene>
<reference evidence="2 4" key="1">
    <citation type="submission" date="2017-12" db="EMBL/GenBank/DDBJ databases">
        <title>Comparative genomics yields insights into virulence evolution of Verticillium dahliae.</title>
        <authorList>
            <person name="Fan R."/>
            <person name="Armitage A.D."/>
            <person name="Cascant-Lopez E."/>
            <person name="Sobczyk M."/>
            <person name="Cockerton H.M."/>
            <person name="Harrison R.J."/>
        </authorList>
    </citation>
    <scope>NUCLEOTIDE SEQUENCE [LARGE SCALE GENOMIC DNA]</scope>
    <source>
        <strain evidence="2 4">12008</strain>
    </source>
</reference>
<feature type="transmembrane region" description="Helical" evidence="1">
    <location>
        <begin position="213"/>
        <end position="230"/>
    </location>
</feature>
<evidence type="ECO:0000313" key="2">
    <source>
        <dbReference type="EMBL" id="PNH29929.1"/>
    </source>
</evidence>
<accession>A0A444RTM6</accession>
<keyword evidence="1" id="KW-0472">Membrane</keyword>
<sequence>MPNPEQQPLLGTSRDADAAASTTASRLKTHLTTSVSRKHTDLVLLACYIITGLLDSASNQIWGSFVSMQTGNTIYIGLGLAAPRESTRWIKSSVSLAAFCLGSLVFSRFHRGFPARRRWVLAASFAAQLALLLAASLIISLGPRRRRRPADDLSWDVLAPIALVAFQSCGQAVTSRALERNALTSVVLTSIYTDLFGDARLFGADNGERNRRVAAPLLLLGGAVAGGLFAGSEIGIAGALWAAAVLKLVLVGAWLVWPAE</sequence>
<proteinExistence type="predicted"/>
<dbReference type="Proteomes" id="UP000236305">
    <property type="component" value="Unassembled WGS sequence"/>
</dbReference>
<reference evidence="3 5" key="2">
    <citation type="submission" date="2018-12" db="EMBL/GenBank/DDBJ databases">
        <title>Genome of Verticillium dahliae isolate Getta Getta.</title>
        <authorList>
            <person name="Gardiner D.M."/>
        </authorList>
    </citation>
    <scope>NUCLEOTIDE SEQUENCE [LARGE SCALE GENOMIC DNA]</scope>
    <source>
        <strain evidence="3 5">Getta Getta</strain>
    </source>
</reference>
<dbReference type="OrthoDB" id="5288586at2759"/>
<keyword evidence="1" id="KW-1133">Transmembrane helix</keyword>